<dbReference type="InParanoid" id="S8E3N7"/>
<dbReference type="HOGENOM" id="CLU_032325_0_0_1"/>
<evidence type="ECO:0008006" key="3">
    <source>
        <dbReference type="Google" id="ProtNLM"/>
    </source>
</evidence>
<evidence type="ECO:0000313" key="2">
    <source>
        <dbReference type="Proteomes" id="UP000015241"/>
    </source>
</evidence>
<reference evidence="1 2" key="1">
    <citation type="journal article" date="2012" name="Science">
        <title>The Paleozoic origin of enzymatic lignin decomposition reconstructed from 31 fungal genomes.</title>
        <authorList>
            <person name="Floudas D."/>
            <person name="Binder M."/>
            <person name="Riley R."/>
            <person name="Barry K."/>
            <person name="Blanchette R.A."/>
            <person name="Henrissat B."/>
            <person name="Martinez A.T."/>
            <person name="Otillar R."/>
            <person name="Spatafora J.W."/>
            <person name="Yadav J.S."/>
            <person name="Aerts A."/>
            <person name="Benoit I."/>
            <person name="Boyd A."/>
            <person name="Carlson A."/>
            <person name="Copeland A."/>
            <person name="Coutinho P.M."/>
            <person name="de Vries R.P."/>
            <person name="Ferreira P."/>
            <person name="Findley K."/>
            <person name="Foster B."/>
            <person name="Gaskell J."/>
            <person name="Glotzer D."/>
            <person name="Gorecki P."/>
            <person name="Heitman J."/>
            <person name="Hesse C."/>
            <person name="Hori C."/>
            <person name="Igarashi K."/>
            <person name="Jurgens J.A."/>
            <person name="Kallen N."/>
            <person name="Kersten P."/>
            <person name="Kohler A."/>
            <person name="Kuees U."/>
            <person name="Kumar T.K.A."/>
            <person name="Kuo A."/>
            <person name="LaButti K."/>
            <person name="Larrondo L.F."/>
            <person name="Lindquist E."/>
            <person name="Ling A."/>
            <person name="Lombard V."/>
            <person name="Lucas S."/>
            <person name="Lundell T."/>
            <person name="Martin R."/>
            <person name="McLaughlin D.J."/>
            <person name="Morgenstern I."/>
            <person name="Morin E."/>
            <person name="Murat C."/>
            <person name="Nagy L.G."/>
            <person name="Nolan M."/>
            <person name="Ohm R.A."/>
            <person name="Patyshakuliyeva A."/>
            <person name="Rokas A."/>
            <person name="Ruiz-Duenas F.J."/>
            <person name="Sabat G."/>
            <person name="Salamov A."/>
            <person name="Samejima M."/>
            <person name="Schmutz J."/>
            <person name="Slot J.C."/>
            <person name="St John F."/>
            <person name="Stenlid J."/>
            <person name="Sun H."/>
            <person name="Sun S."/>
            <person name="Syed K."/>
            <person name="Tsang A."/>
            <person name="Wiebenga A."/>
            <person name="Young D."/>
            <person name="Pisabarro A."/>
            <person name="Eastwood D.C."/>
            <person name="Martin F."/>
            <person name="Cullen D."/>
            <person name="Grigoriev I.V."/>
            <person name="Hibbett D.S."/>
        </authorList>
    </citation>
    <scope>NUCLEOTIDE SEQUENCE</scope>
    <source>
        <strain evidence="2">FP-58527</strain>
    </source>
</reference>
<dbReference type="eggNOG" id="ENOG502RVZW">
    <property type="taxonomic scope" value="Eukaryota"/>
</dbReference>
<sequence>MSIQSLNEDTLDTVFTYISSKDARRLGATARVFYATAKRHAVKDVTTHSFRQAVKFCNYMTRHSPELLPRLRSFRMECFLAITRRPAYLVQEEEEYKDGAARIVDLLQKARNLRVLALHEAELLMIYEPRIATIVSSMRSLLELELEDIGPRVSGTLRCLQSTPDKVALAGASHWASFASTLRTRWIPKPNPPTFPSVRALSLRGDRHLPRLSELAHMFPNVVVLDMGHELKTELPLAMKCFHPVAFTGPVRPSYPTLKDLFAGERARRLRYVVAEPADLEWPQNRPGLTTFLGLWLPFQTALNRQRGVVCLKVRFFVPRPYGNIHLVEHQASFGSSEEDQNNVLATLPQWATKVVSLRYLSLEFRPSLIQQVKHPLSEENDGATKLYWWEIDRAGKEPVVTPLPASRGEQLADFLCSPRYDWQVDLDSQSF</sequence>
<gene>
    <name evidence="1" type="ORF">FOMPIDRAFT_1060837</name>
</gene>
<organism evidence="1 2">
    <name type="scientific">Fomitopsis schrenkii</name>
    <name type="common">Brown rot fungus</name>
    <dbReference type="NCBI Taxonomy" id="2126942"/>
    <lineage>
        <taxon>Eukaryota</taxon>
        <taxon>Fungi</taxon>
        <taxon>Dikarya</taxon>
        <taxon>Basidiomycota</taxon>
        <taxon>Agaricomycotina</taxon>
        <taxon>Agaricomycetes</taxon>
        <taxon>Polyporales</taxon>
        <taxon>Fomitopsis</taxon>
    </lineage>
</organism>
<dbReference type="AlphaFoldDB" id="S8E3N7"/>
<dbReference type="Proteomes" id="UP000015241">
    <property type="component" value="Unassembled WGS sequence"/>
</dbReference>
<keyword evidence="2" id="KW-1185">Reference proteome</keyword>
<dbReference type="OrthoDB" id="2780918at2759"/>
<name>S8E3N7_FOMSC</name>
<dbReference type="EMBL" id="KE504157">
    <property type="protein sequence ID" value="EPS99422.1"/>
    <property type="molecule type" value="Genomic_DNA"/>
</dbReference>
<proteinExistence type="predicted"/>
<protein>
    <recommendedName>
        <fullName evidence="3">F-box domain-containing protein</fullName>
    </recommendedName>
</protein>
<evidence type="ECO:0000313" key="1">
    <source>
        <dbReference type="EMBL" id="EPS99422.1"/>
    </source>
</evidence>
<accession>S8E3N7</accession>